<accession>A0A0F5L6J5</accession>
<evidence type="ECO:0000313" key="6">
    <source>
        <dbReference type="Proteomes" id="UP000033514"/>
    </source>
</evidence>
<gene>
    <name evidence="5" type="ORF">VW35_14565</name>
</gene>
<dbReference type="InterPro" id="IPR036188">
    <property type="entry name" value="FAD/NAD-bd_sf"/>
</dbReference>
<dbReference type="AlphaFoldDB" id="A0A0F5L6J5"/>
<evidence type="ECO:0000256" key="3">
    <source>
        <dbReference type="ARBA" id="ARBA00023002"/>
    </source>
</evidence>
<dbReference type="PRINTS" id="PR00469">
    <property type="entry name" value="PNDRDTASEII"/>
</dbReference>
<dbReference type="GO" id="GO:0016491">
    <property type="term" value="F:oxidoreductase activity"/>
    <property type="evidence" value="ECO:0007669"/>
    <property type="project" value="UniProtKB-KW"/>
</dbReference>
<dbReference type="PATRIC" id="fig|361041.3.peg.2302"/>
<dbReference type="InterPro" id="IPR023753">
    <property type="entry name" value="FAD/NAD-binding_dom"/>
</dbReference>
<dbReference type="Gene3D" id="3.50.50.60">
    <property type="entry name" value="FAD/NAD(P)-binding domain"/>
    <property type="match status" value="2"/>
</dbReference>
<evidence type="ECO:0000313" key="5">
    <source>
        <dbReference type="EMBL" id="KKB77865.1"/>
    </source>
</evidence>
<keyword evidence="2" id="KW-0285">Flavoprotein</keyword>
<dbReference type="SUPFAM" id="SSF51905">
    <property type="entry name" value="FAD/NAD(P)-binding domain"/>
    <property type="match status" value="1"/>
</dbReference>
<dbReference type="PRINTS" id="PR00368">
    <property type="entry name" value="FADPNR"/>
</dbReference>
<proteinExistence type="predicted"/>
<evidence type="ECO:0000256" key="1">
    <source>
        <dbReference type="ARBA" id="ARBA00018719"/>
    </source>
</evidence>
<dbReference type="PANTHER" id="PTHR48105">
    <property type="entry name" value="THIOREDOXIN REDUCTASE 1-RELATED-RELATED"/>
    <property type="match status" value="1"/>
</dbReference>
<organism evidence="5 6">
    <name type="scientific">Devosia soli</name>
    <dbReference type="NCBI Taxonomy" id="361041"/>
    <lineage>
        <taxon>Bacteria</taxon>
        <taxon>Pseudomonadati</taxon>
        <taxon>Pseudomonadota</taxon>
        <taxon>Alphaproteobacteria</taxon>
        <taxon>Hyphomicrobiales</taxon>
        <taxon>Devosiaceae</taxon>
        <taxon>Devosia</taxon>
    </lineage>
</organism>
<feature type="domain" description="FAD/NAD(P)-binding" evidence="4">
    <location>
        <begin position="3"/>
        <end position="283"/>
    </location>
</feature>
<evidence type="ECO:0000259" key="4">
    <source>
        <dbReference type="Pfam" id="PF07992"/>
    </source>
</evidence>
<dbReference type="STRING" id="361041.VW35_14565"/>
<dbReference type="OrthoDB" id="9786503at2"/>
<evidence type="ECO:0000256" key="2">
    <source>
        <dbReference type="ARBA" id="ARBA00022630"/>
    </source>
</evidence>
<dbReference type="RefSeq" id="WP_046143785.1">
    <property type="nucleotide sequence ID" value="NZ_LAJG01000024.1"/>
</dbReference>
<comment type="caution">
    <text evidence="5">The sequence shown here is derived from an EMBL/GenBank/DDBJ whole genome shotgun (WGS) entry which is preliminary data.</text>
</comment>
<name>A0A0F5L6J5_9HYPH</name>
<dbReference type="InterPro" id="IPR050097">
    <property type="entry name" value="Ferredoxin-NADP_redctase_2"/>
</dbReference>
<protein>
    <recommendedName>
        <fullName evidence="1">Thioredoxin reductase</fullName>
    </recommendedName>
</protein>
<keyword evidence="6" id="KW-1185">Reference proteome</keyword>
<sequence length="296" mass="31595">MQDVVIIGGSFAGLSAALQLGRARRKVTVLDTGSPRNRFASHAHGILGHDGKPPAEILAEGRAQLEIYRSVEFRTAAAQTIGGEKDDFIIALADGGLIRTRRIILTHGITDIMPDMPGFAACWGKSVLHCPYCHGFEVADRRLGVLYFAPISAHVAAMLTDWTGDLTVFADGLPIEPDFRAWMVRKGVKLVEPKVAGVVQQNGQLSAIALADGQEIGLDALFAGPRQRPSADFHIQLALQMDPTPIGEVIHVNEMFETSVPGIYAAGDVGSMRQNVPNAMAGGNLASVACHNSLLD</sequence>
<dbReference type="Pfam" id="PF07992">
    <property type="entry name" value="Pyr_redox_2"/>
    <property type="match status" value="1"/>
</dbReference>
<reference evidence="5 6" key="1">
    <citation type="submission" date="2015-03" db="EMBL/GenBank/DDBJ databases">
        <authorList>
            <person name="Hassan Y.I."/>
            <person name="Lepp D."/>
            <person name="Zhou T."/>
        </authorList>
    </citation>
    <scope>NUCLEOTIDE SEQUENCE [LARGE SCALE GENOMIC DNA]</scope>
    <source>
        <strain evidence="5 6">GH2-10</strain>
    </source>
</reference>
<keyword evidence="3" id="KW-0560">Oxidoreductase</keyword>
<dbReference type="Proteomes" id="UP000033514">
    <property type="component" value="Unassembled WGS sequence"/>
</dbReference>
<dbReference type="EMBL" id="LAJG01000024">
    <property type="protein sequence ID" value="KKB77865.1"/>
    <property type="molecule type" value="Genomic_DNA"/>
</dbReference>